<dbReference type="Pfam" id="PF00501">
    <property type="entry name" value="AMP-binding"/>
    <property type="match status" value="1"/>
</dbReference>
<dbReference type="OrthoDB" id="10253869at2759"/>
<evidence type="ECO:0000259" key="3">
    <source>
        <dbReference type="Pfam" id="PF00501"/>
    </source>
</evidence>
<keyword evidence="2" id="KW-0576">Peroxisome</keyword>
<name>A0A8K0KNU4_LADFU</name>
<dbReference type="Pfam" id="PF13193">
    <property type="entry name" value="AMP-binding_C"/>
    <property type="match status" value="1"/>
</dbReference>
<dbReference type="GO" id="GO:0046949">
    <property type="term" value="P:fatty-acyl-CoA biosynthetic process"/>
    <property type="evidence" value="ECO:0007669"/>
    <property type="project" value="TreeGrafter"/>
</dbReference>
<dbReference type="PANTHER" id="PTHR24096">
    <property type="entry name" value="LONG-CHAIN-FATTY-ACID--COA LIGASE"/>
    <property type="match status" value="1"/>
</dbReference>
<sequence length="391" mass="42871">MPDDIGISPKDDIASIFNTSGCTGLPKGAVHTHYSIISLLCHARGLMGHGALFTQMPNFLAGTLLCITHCIWKGYSYLSLSRFTPDTFFDYLEKYKPGSIFLFGFMVNWFSHAPEVNSRDLSYIERITIGGSFLDVASTKALASNFPQAKIIQLFGISEALYIAGTEVAEGEVENIVENSEKAIMVKGIKSVIIDGDYCLTTGKLLPSVEVKIVDVNTGVELGPLEKGEMLVKNHYMMKGYITSDLKERCKSGLDADGWFHSGDLVACDHAGNIYPFDRTAHTFNYCGHQIVPMEIEAVLAQHPAVLSSCVVGIPDPEAKSLTRAYVILRPGEENQGVTADDLIAFVKDKVAPHKQLHGGLKFVTHLPMKRCILLDRAALLKQILNEDIVS</sequence>
<dbReference type="Gene3D" id="3.30.300.30">
    <property type="match status" value="1"/>
</dbReference>
<evidence type="ECO:0008006" key="7">
    <source>
        <dbReference type="Google" id="ProtNLM"/>
    </source>
</evidence>
<dbReference type="AlphaFoldDB" id="A0A8K0KNU4"/>
<protein>
    <recommendedName>
        <fullName evidence="7">Luciferase</fullName>
    </recommendedName>
</protein>
<dbReference type="EMBL" id="KZ309435">
    <property type="protein sequence ID" value="KAG8238786.1"/>
    <property type="molecule type" value="Genomic_DNA"/>
</dbReference>
<keyword evidence="6" id="KW-1185">Reference proteome</keyword>
<dbReference type="Gene3D" id="3.40.50.980">
    <property type="match status" value="2"/>
</dbReference>
<dbReference type="GO" id="GO:0005777">
    <property type="term" value="C:peroxisome"/>
    <property type="evidence" value="ECO:0007669"/>
    <property type="project" value="UniProtKB-SubCell"/>
</dbReference>
<gene>
    <name evidence="5" type="ORF">J437_LFUL018696</name>
</gene>
<dbReference type="Proteomes" id="UP000792457">
    <property type="component" value="Unassembled WGS sequence"/>
</dbReference>
<evidence type="ECO:0000259" key="4">
    <source>
        <dbReference type="Pfam" id="PF13193"/>
    </source>
</evidence>
<dbReference type="InterPro" id="IPR045851">
    <property type="entry name" value="AMP-bd_C_sf"/>
</dbReference>
<dbReference type="PANTHER" id="PTHR24096:SF353">
    <property type="entry name" value="GH16244P-RELATED"/>
    <property type="match status" value="1"/>
</dbReference>
<reference evidence="5" key="1">
    <citation type="submission" date="2013-04" db="EMBL/GenBank/DDBJ databases">
        <authorList>
            <person name="Qu J."/>
            <person name="Murali S.C."/>
            <person name="Bandaranaike D."/>
            <person name="Bellair M."/>
            <person name="Blankenburg K."/>
            <person name="Chao H."/>
            <person name="Dinh H."/>
            <person name="Doddapaneni H."/>
            <person name="Downs B."/>
            <person name="Dugan-Rocha S."/>
            <person name="Elkadiri S."/>
            <person name="Gnanaolivu R.D."/>
            <person name="Hernandez B."/>
            <person name="Javaid M."/>
            <person name="Jayaseelan J.C."/>
            <person name="Lee S."/>
            <person name="Li M."/>
            <person name="Ming W."/>
            <person name="Munidasa M."/>
            <person name="Muniz J."/>
            <person name="Nguyen L."/>
            <person name="Ongeri F."/>
            <person name="Osuji N."/>
            <person name="Pu L.-L."/>
            <person name="Puazo M."/>
            <person name="Qu C."/>
            <person name="Quiroz J."/>
            <person name="Raj R."/>
            <person name="Weissenberger G."/>
            <person name="Xin Y."/>
            <person name="Zou X."/>
            <person name="Han Y."/>
            <person name="Richards S."/>
            <person name="Worley K."/>
            <person name="Muzny D."/>
            <person name="Gibbs R."/>
        </authorList>
    </citation>
    <scope>NUCLEOTIDE SEQUENCE</scope>
    <source>
        <strain evidence="5">Sampled in the wild</strain>
    </source>
</reference>
<comment type="caution">
    <text evidence="5">The sequence shown here is derived from an EMBL/GenBank/DDBJ whole genome shotgun (WGS) entry which is preliminary data.</text>
</comment>
<dbReference type="GO" id="GO:0004467">
    <property type="term" value="F:long-chain fatty acid-CoA ligase activity"/>
    <property type="evidence" value="ECO:0007669"/>
    <property type="project" value="TreeGrafter"/>
</dbReference>
<reference evidence="5" key="2">
    <citation type="submission" date="2017-10" db="EMBL/GenBank/DDBJ databases">
        <title>Ladona fulva Genome sequencing and assembly.</title>
        <authorList>
            <person name="Murali S."/>
            <person name="Richards S."/>
            <person name="Bandaranaike D."/>
            <person name="Bellair M."/>
            <person name="Blankenburg K."/>
            <person name="Chao H."/>
            <person name="Dinh H."/>
            <person name="Doddapaneni H."/>
            <person name="Dugan-Rocha S."/>
            <person name="Elkadiri S."/>
            <person name="Gnanaolivu R."/>
            <person name="Hernandez B."/>
            <person name="Skinner E."/>
            <person name="Javaid M."/>
            <person name="Lee S."/>
            <person name="Li M."/>
            <person name="Ming W."/>
            <person name="Munidasa M."/>
            <person name="Muniz J."/>
            <person name="Nguyen L."/>
            <person name="Hughes D."/>
            <person name="Osuji N."/>
            <person name="Pu L.-L."/>
            <person name="Puazo M."/>
            <person name="Qu C."/>
            <person name="Quiroz J."/>
            <person name="Raj R."/>
            <person name="Weissenberger G."/>
            <person name="Xin Y."/>
            <person name="Zou X."/>
            <person name="Han Y."/>
            <person name="Worley K."/>
            <person name="Muzny D."/>
            <person name="Gibbs R."/>
        </authorList>
    </citation>
    <scope>NUCLEOTIDE SEQUENCE</scope>
    <source>
        <strain evidence="5">Sampled in the wild</strain>
    </source>
</reference>
<evidence type="ECO:0000256" key="1">
    <source>
        <dbReference type="ARBA" id="ARBA00004275"/>
    </source>
</evidence>
<organism evidence="5 6">
    <name type="scientific">Ladona fulva</name>
    <name type="common">Scarce chaser dragonfly</name>
    <name type="synonym">Libellula fulva</name>
    <dbReference type="NCBI Taxonomy" id="123851"/>
    <lineage>
        <taxon>Eukaryota</taxon>
        <taxon>Metazoa</taxon>
        <taxon>Ecdysozoa</taxon>
        <taxon>Arthropoda</taxon>
        <taxon>Hexapoda</taxon>
        <taxon>Insecta</taxon>
        <taxon>Pterygota</taxon>
        <taxon>Palaeoptera</taxon>
        <taxon>Odonata</taxon>
        <taxon>Epiprocta</taxon>
        <taxon>Anisoptera</taxon>
        <taxon>Libelluloidea</taxon>
        <taxon>Libellulidae</taxon>
        <taxon>Ladona</taxon>
    </lineage>
</organism>
<evidence type="ECO:0000313" key="5">
    <source>
        <dbReference type="EMBL" id="KAG8238786.1"/>
    </source>
</evidence>
<accession>A0A8K0KNU4</accession>
<dbReference type="Gene3D" id="2.30.38.10">
    <property type="entry name" value="Luciferase, Domain 3"/>
    <property type="match status" value="1"/>
</dbReference>
<dbReference type="InterPro" id="IPR000873">
    <property type="entry name" value="AMP-dep_synth/lig_dom"/>
</dbReference>
<dbReference type="SUPFAM" id="SSF56801">
    <property type="entry name" value="Acetyl-CoA synthetase-like"/>
    <property type="match status" value="1"/>
</dbReference>
<evidence type="ECO:0000313" key="6">
    <source>
        <dbReference type="Proteomes" id="UP000792457"/>
    </source>
</evidence>
<dbReference type="InterPro" id="IPR025110">
    <property type="entry name" value="AMP-bd_C"/>
</dbReference>
<feature type="domain" description="AMP-binding enzyme C-terminal" evidence="4">
    <location>
        <begin position="295"/>
        <end position="371"/>
    </location>
</feature>
<comment type="subcellular location">
    <subcellularLocation>
        <location evidence="1">Peroxisome</location>
    </subcellularLocation>
</comment>
<feature type="domain" description="AMP-dependent synthetase/ligase" evidence="3">
    <location>
        <begin position="9"/>
        <end position="241"/>
    </location>
</feature>
<proteinExistence type="predicted"/>
<evidence type="ECO:0000256" key="2">
    <source>
        <dbReference type="ARBA" id="ARBA00023140"/>
    </source>
</evidence>